<keyword evidence="6" id="KW-0408">Iron</keyword>
<dbReference type="GO" id="GO:0016209">
    <property type="term" value="F:antioxidant activity"/>
    <property type="evidence" value="ECO:0007669"/>
    <property type="project" value="InterPro"/>
</dbReference>
<dbReference type="InterPro" id="IPR005123">
    <property type="entry name" value="Oxoglu/Fe-dep_dioxygenase_dom"/>
</dbReference>
<dbReference type="InterPro" id="IPR000866">
    <property type="entry name" value="AhpC/TSA"/>
</dbReference>
<dbReference type="InterPro" id="IPR006620">
    <property type="entry name" value="Pro_4_hyd_alph"/>
</dbReference>
<evidence type="ECO:0000313" key="9">
    <source>
        <dbReference type="Proteomes" id="UP001217500"/>
    </source>
</evidence>
<sequence>MAVFKNLQVGDPAPWFHQRSYDQEKYHFDSVAGRYMVLCFFATAADSRSKAALEHVYAMGDIFNDRHAAFFGVSNDPTDETNGRVANRMPGYRFFWDFDFKISKLYAACAADESDPRASFARRWVILDPTLRVISIIQFEKDGSDLVTLTNLLRALPPVDMFAGMELQAPVILLPNVFSHELCDRLVSLYDMHGGRESGVMREINGRTVGVREDDFKRRSDYHIEDKELQKELRTRIRRTVVPEIAKVHQFTVTRMERFIVACYKAEDGGHFSAHRDNTTAGTAHRRFATSINLNDDFEGGELRFPEYGSRSFRIPKGAAVVFSCSLLHKVNPVTKGRRYAFLPFLYDDAAAAIREKNAGTIDYLPVKLA</sequence>
<dbReference type="PANTHER" id="PTHR10869:SF246">
    <property type="entry name" value="TRANSMEMBRANE PROLYL 4-HYDROXYLASE"/>
    <property type="match status" value="1"/>
</dbReference>
<dbReference type="PANTHER" id="PTHR10869">
    <property type="entry name" value="PROLYL 4-HYDROXYLASE ALPHA SUBUNIT"/>
    <property type="match status" value="1"/>
</dbReference>
<protein>
    <submittedName>
        <fullName evidence="8">2OG-Fe(II) oxygenase</fullName>
    </submittedName>
</protein>
<dbReference type="InterPro" id="IPR036249">
    <property type="entry name" value="Thioredoxin-like_sf"/>
</dbReference>
<keyword evidence="2" id="KW-0479">Metal-binding</keyword>
<proteinExistence type="predicted"/>
<evidence type="ECO:0000313" key="8">
    <source>
        <dbReference type="EMBL" id="WCL53528.1"/>
    </source>
</evidence>
<name>A0AAE9XMB0_9PROT</name>
<evidence type="ECO:0000256" key="2">
    <source>
        <dbReference type="ARBA" id="ARBA00022723"/>
    </source>
</evidence>
<dbReference type="SUPFAM" id="SSF52833">
    <property type="entry name" value="Thioredoxin-like"/>
    <property type="match status" value="1"/>
</dbReference>
<evidence type="ECO:0000256" key="5">
    <source>
        <dbReference type="ARBA" id="ARBA00023002"/>
    </source>
</evidence>
<dbReference type="Gene3D" id="2.60.120.620">
    <property type="entry name" value="q2cbj1_9rhob like domain"/>
    <property type="match status" value="1"/>
</dbReference>
<feature type="domain" description="Fe2OG dioxygenase" evidence="7">
    <location>
        <begin position="252"/>
        <end position="349"/>
    </location>
</feature>
<dbReference type="InterPro" id="IPR044862">
    <property type="entry name" value="Pro_4_hyd_alph_FE2OG_OXY"/>
</dbReference>
<evidence type="ECO:0000256" key="6">
    <source>
        <dbReference type="ARBA" id="ARBA00023004"/>
    </source>
</evidence>
<keyword evidence="9" id="KW-1185">Reference proteome</keyword>
<evidence type="ECO:0000256" key="4">
    <source>
        <dbReference type="ARBA" id="ARBA00022964"/>
    </source>
</evidence>
<organism evidence="8 9">
    <name type="scientific">Gimibacter soli</name>
    <dbReference type="NCBI Taxonomy" id="3024400"/>
    <lineage>
        <taxon>Bacteria</taxon>
        <taxon>Pseudomonadati</taxon>
        <taxon>Pseudomonadota</taxon>
        <taxon>Alphaproteobacteria</taxon>
        <taxon>Kordiimonadales</taxon>
        <taxon>Temperatibacteraceae</taxon>
        <taxon>Gimibacter</taxon>
    </lineage>
</organism>
<comment type="cofactor">
    <cofactor evidence="1">
        <name>L-ascorbate</name>
        <dbReference type="ChEBI" id="CHEBI:38290"/>
    </cofactor>
</comment>
<dbReference type="InterPro" id="IPR045054">
    <property type="entry name" value="P4HA-like"/>
</dbReference>
<keyword evidence="4" id="KW-0223">Dioxygenase</keyword>
<dbReference type="PROSITE" id="PS51471">
    <property type="entry name" value="FE2OG_OXY"/>
    <property type="match status" value="1"/>
</dbReference>
<dbReference type="AlphaFoldDB" id="A0AAE9XMB0"/>
<keyword evidence="3" id="KW-0847">Vitamin C</keyword>
<dbReference type="Proteomes" id="UP001217500">
    <property type="component" value="Chromosome"/>
</dbReference>
<dbReference type="SMART" id="SM00702">
    <property type="entry name" value="P4Hc"/>
    <property type="match status" value="1"/>
</dbReference>
<dbReference type="KEGG" id="gso:PH603_13370"/>
<accession>A0AAE9XMB0</accession>
<dbReference type="Pfam" id="PF00578">
    <property type="entry name" value="AhpC-TSA"/>
    <property type="match status" value="1"/>
</dbReference>
<dbReference type="GO" id="GO:0016705">
    <property type="term" value="F:oxidoreductase activity, acting on paired donors, with incorporation or reduction of molecular oxygen"/>
    <property type="evidence" value="ECO:0007669"/>
    <property type="project" value="InterPro"/>
</dbReference>
<dbReference type="GO" id="GO:0031418">
    <property type="term" value="F:L-ascorbic acid binding"/>
    <property type="evidence" value="ECO:0007669"/>
    <property type="project" value="UniProtKB-KW"/>
</dbReference>
<dbReference type="Gene3D" id="3.40.30.10">
    <property type="entry name" value="Glutaredoxin"/>
    <property type="match status" value="1"/>
</dbReference>
<dbReference type="RefSeq" id="WP_289503040.1">
    <property type="nucleotide sequence ID" value="NZ_CP116805.1"/>
</dbReference>
<keyword evidence="5" id="KW-0560">Oxidoreductase</keyword>
<dbReference type="GO" id="GO:0051213">
    <property type="term" value="F:dioxygenase activity"/>
    <property type="evidence" value="ECO:0007669"/>
    <property type="project" value="UniProtKB-KW"/>
</dbReference>
<evidence type="ECO:0000259" key="7">
    <source>
        <dbReference type="PROSITE" id="PS51471"/>
    </source>
</evidence>
<dbReference type="EMBL" id="CP116805">
    <property type="protein sequence ID" value="WCL53528.1"/>
    <property type="molecule type" value="Genomic_DNA"/>
</dbReference>
<dbReference type="Pfam" id="PF13640">
    <property type="entry name" value="2OG-FeII_Oxy_3"/>
    <property type="match status" value="1"/>
</dbReference>
<evidence type="ECO:0000256" key="1">
    <source>
        <dbReference type="ARBA" id="ARBA00001961"/>
    </source>
</evidence>
<dbReference type="SUPFAM" id="SSF51197">
    <property type="entry name" value="Clavaminate synthase-like"/>
    <property type="match status" value="1"/>
</dbReference>
<dbReference type="GO" id="GO:0005506">
    <property type="term" value="F:iron ion binding"/>
    <property type="evidence" value="ECO:0007669"/>
    <property type="project" value="InterPro"/>
</dbReference>
<evidence type="ECO:0000256" key="3">
    <source>
        <dbReference type="ARBA" id="ARBA00022896"/>
    </source>
</evidence>
<reference evidence="8" key="1">
    <citation type="submission" date="2023-01" db="EMBL/GenBank/DDBJ databases">
        <title>The genome sequence of Kordiimonadaceae bacterium 6D33.</title>
        <authorList>
            <person name="Liu Y."/>
        </authorList>
    </citation>
    <scope>NUCLEOTIDE SEQUENCE</scope>
    <source>
        <strain evidence="8">6D33</strain>
    </source>
</reference>
<gene>
    <name evidence="8" type="ORF">PH603_13370</name>
</gene>